<evidence type="ECO:0000259" key="3">
    <source>
        <dbReference type="Pfam" id="PF22679"/>
    </source>
</evidence>
<keyword evidence="5" id="KW-1185">Reference proteome</keyword>
<evidence type="ECO:0000256" key="1">
    <source>
        <dbReference type="ARBA" id="ARBA00022747"/>
    </source>
</evidence>
<dbReference type="Proteomes" id="UP000297597">
    <property type="component" value="Unassembled WGS sequence"/>
</dbReference>
<dbReference type="EC" id="3.1.21.3" evidence="4"/>
<dbReference type="CDD" id="cd18800">
    <property type="entry name" value="SF2_C_EcoR124I-like"/>
    <property type="match status" value="1"/>
</dbReference>
<proteinExistence type="predicted"/>
<sequence length="269" mass="30306">MALRPEWHSEDDNAGVIKIVMTGSSADPAGWQPHIGGKARRKLLAKRMKDENDPLKIVIVRDMWLTGFDVPCLHTMYVDKPMSGHNLMQAIARVNRVFRDKPGGLLVDYIGIAENLKAALSRYTVSDRKNAGVDTAVAVDLMYEKYELINDMLHGFDFSKFKSGSAAERMRAIVATVDYILGLGEQPKKDFIKYVIELASAYSLYATTKEAERLNVEICFFKAVRSGIVKMILGGAKKKTRAQIDYQLNQLISKSLFRKKLWTSWAPWG</sequence>
<accession>A0A4Y7RQ48</accession>
<dbReference type="InterPro" id="IPR027417">
    <property type="entry name" value="P-loop_NTPase"/>
</dbReference>
<evidence type="ECO:0000313" key="4">
    <source>
        <dbReference type="EMBL" id="TEB10802.1"/>
    </source>
</evidence>
<dbReference type="Pfam" id="PF22679">
    <property type="entry name" value="T1R_D3-like"/>
    <property type="match status" value="1"/>
</dbReference>
<keyword evidence="1" id="KW-0680">Restriction system</keyword>
<dbReference type="PANTHER" id="PTHR30195:SF15">
    <property type="entry name" value="TYPE I RESTRICTION ENZYME HINDI ENDONUCLEASE SUBUNIT"/>
    <property type="match status" value="1"/>
</dbReference>
<dbReference type="InterPro" id="IPR051268">
    <property type="entry name" value="Type-I_R_enzyme_R_subunit"/>
</dbReference>
<dbReference type="Pfam" id="PF11867">
    <property type="entry name" value="T1RH-like_C"/>
    <property type="match status" value="1"/>
</dbReference>
<reference evidence="4 5" key="1">
    <citation type="journal article" date="2018" name="Environ. Microbiol.">
        <title>Novel energy conservation strategies and behaviour of Pelotomaculum schinkii driving syntrophic propionate catabolism.</title>
        <authorList>
            <person name="Hidalgo-Ahumada C.A.P."/>
            <person name="Nobu M.K."/>
            <person name="Narihiro T."/>
            <person name="Tamaki H."/>
            <person name="Liu W.T."/>
            <person name="Kamagata Y."/>
            <person name="Stams A.J.M."/>
            <person name="Imachi H."/>
            <person name="Sousa D.Z."/>
        </authorList>
    </citation>
    <scope>NUCLEOTIDE SEQUENCE [LARGE SCALE GENOMIC DNA]</scope>
    <source>
        <strain evidence="4 5">MGP</strain>
    </source>
</reference>
<feature type="domain" description="Type I restriction enzyme HindI endonuclease subunit-like C-terminal" evidence="2">
    <location>
        <begin position="127"/>
        <end position="256"/>
    </location>
</feature>
<name>A0A4Y7RQ48_9FIRM</name>
<dbReference type="PANTHER" id="PTHR30195">
    <property type="entry name" value="TYPE I SITE-SPECIFIC DEOXYRIBONUCLEASE PROTEIN SUBUNIT M AND R"/>
    <property type="match status" value="1"/>
</dbReference>
<dbReference type="GO" id="GO:0009307">
    <property type="term" value="P:DNA restriction-modification system"/>
    <property type="evidence" value="ECO:0007669"/>
    <property type="project" value="UniProtKB-KW"/>
</dbReference>
<feature type="domain" description="Restriction endonuclease type I HsdR second RecA-like helicase" evidence="3">
    <location>
        <begin position="43"/>
        <end position="109"/>
    </location>
</feature>
<gene>
    <name evidence="4" type="primary">hsdR_3</name>
    <name evidence="4" type="ORF">Pmgp_02117</name>
</gene>
<dbReference type="AlphaFoldDB" id="A0A4Y7RQ48"/>
<evidence type="ECO:0000259" key="2">
    <source>
        <dbReference type="Pfam" id="PF11867"/>
    </source>
</evidence>
<dbReference type="Gene3D" id="3.40.50.300">
    <property type="entry name" value="P-loop containing nucleotide triphosphate hydrolases"/>
    <property type="match status" value="1"/>
</dbReference>
<evidence type="ECO:0000313" key="5">
    <source>
        <dbReference type="Proteomes" id="UP000297597"/>
    </source>
</evidence>
<protein>
    <submittedName>
        <fullName evidence="4">Type I restriction enzyme R protein</fullName>
        <ecNumber evidence="4">3.1.21.3</ecNumber>
    </submittedName>
</protein>
<dbReference type="EMBL" id="QFFZ01000021">
    <property type="protein sequence ID" value="TEB10802.1"/>
    <property type="molecule type" value="Genomic_DNA"/>
</dbReference>
<dbReference type="InterPro" id="IPR055180">
    <property type="entry name" value="HsdR_RecA-like_helicase_dom_2"/>
</dbReference>
<keyword evidence="4" id="KW-0378">Hydrolase</keyword>
<organism evidence="4 5">
    <name type="scientific">Pelotomaculum propionicicum</name>
    <dbReference type="NCBI Taxonomy" id="258475"/>
    <lineage>
        <taxon>Bacteria</taxon>
        <taxon>Bacillati</taxon>
        <taxon>Bacillota</taxon>
        <taxon>Clostridia</taxon>
        <taxon>Eubacteriales</taxon>
        <taxon>Desulfotomaculaceae</taxon>
        <taxon>Pelotomaculum</taxon>
    </lineage>
</organism>
<dbReference type="InterPro" id="IPR021810">
    <property type="entry name" value="T1RH-like_C"/>
</dbReference>
<comment type="caution">
    <text evidence="4">The sequence shown here is derived from an EMBL/GenBank/DDBJ whole genome shotgun (WGS) entry which is preliminary data.</text>
</comment>
<dbReference type="GO" id="GO:0009035">
    <property type="term" value="F:type I site-specific deoxyribonuclease activity"/>
    <property type="evidence" value="ECO:0007669"/>
    <property type="project" value="UniProtKB-EC"/>
</dbReference>